<sequence length="130" mass="15172">MSRTVHHTPLRHRMDRLVKTDELWVPGTFHQITTLRYSQAAVTQGVREGTRPRPETRTPRFAAYHYARAVNVRRIKRVADRHERVLRATTRAVSHQVLQVLAAAADRESAAWEVDFPEPRHRGQALWESY</sequence>
<organism evidence="1 2">
    <name type="scientific">Sphaerisporangium flaviroseum</name>
    <dbReference type="NCBI Taxonomy" id="509199"/>
    <lineage>
        <taxon>Bacteria</taxon>
        <taxon>Bacillati</taxon>
        <taxon>Actinomycetota</taxon>
        <taxon>Actinomycetes</taxon>
        <taxon>Streptosporangiales</taxon>
        <taxon>Streptosporangiaceae</taxon>
        <taxon>Sphaerisporangium</taxon>
    </lineage>
</organism>
<evidence type="ECO:0000313" key="1">
    <source>
        <dbReference type="EMBL" id="GAA3832197.1"/>
    </source>
</evidence>
<reference evidence="2" key="1">
    <citation type="journal article" date="2019" name="Int. J. Syst. Evol. Microbiol.">
        <title>The Global Catalogue of Microorganisms (GCM) 10K type strain sequencing project: providing services to taxonomists for standard genome sequencing and annotation.</title>
        <authorList>
            <consortium name="The Broad Institute Genomics Platform"/>
            <consortium name="The Broad Institute Genome Sequencing Center for Infectious Disease"/>
            <person name="Wu L."/>
            <person name="Ma J."/>
        </authorList>
    </citation>
    <scope>NUCLEOTIDE SEQUENCE [LARGE SCALE GENOMIC DNA]</scope>
    <source>
        <strain evidence="2">JCM 16908</strain>
    </source>
</reference>
<keyword evidence="2" id="KW-1185">Reference proteome</keyword>
<evidence type="ECO:0000313" key="2">
    <source>
        <dbReference type="Proteomes" id="UP001500888"/>
    </source>
</evidence>
<dbReference type="Proteomes" id="UP001500888">
    <property type="component" value="Unassembled WGS sequence"/>
</dbReference>
<dbReference type="RefSeq" id="WP_344948147.1">
    <property type="nucleotide sequence ID" value="NZ_BAAAZR010000031.1"/>
</dbReference>
<comment type="caution">
    <text evidence="1">The sequence shown here is derived from an EMBL/GenBank/DDBJ whole genome shotgun (WGS) entry which is preliminary data.</text>
</comment>
<protein>
    <recommendedName>
        <fullName evidence="3">Transposase</fullName>
    </recommendedName>
</protein>
<accession>A0ABP7J1C5</accession>
<dbReference type="EMBL" id="BAAAZR010000031">
    <property type="protein sequence ID" value="GAA3832197.1"/>
    <property type="molecule type" value="Genomic_DNA"/>
</dbReference>
<proteinExistence type="predicted"/>
<name>A0ABP7J1C5_9ACTN</name>
<evidence type="ECO:0008006" key="3">
    <source>
        <dbReference type="Google" id="ProtNLM"/>
    </source>
</evidence>
<gene>
    <name evidence="1" type="ORF">GCM10022226_61780</name>
</gene>